<sequence>MTEQHQHDAAPESDHHPHHAGQRYLQGRADSGYANPRGKSSRRPLSWSRNKLCSIQGWQEDADQYNRYLWAEKQNGPTAQMQRPVKPHFLRYLQASARRNRRLRVYCSCCYDLTRSQPKRDWLRFWPTMRDEGQDIARSDLHLPGEYAARELPTTFQAKGDTCRGPGLRLGEAGQTHDEEVEYGPDFCLNSIIHREPIYRLTYRTARQKEEAAVEIEGAQLCFWSQQSKTMRREEMPCGRISPILCGWDLMQDDGDWVSESEWTNIDGSDLSLDGDADYRDM</sequence>
<evidence type="ECO:0000256" key="1">
    <source>
        <dbReference type="SAM" id="MobiDB-lite"/>
    </source>
</evidence>
<evidence type="ECO:0000313" key="3">
    <source>
        <dbReference type="Proteomes" id="UP001172102"/>
    </source>
</evidence>
<name>A0AA39ZRC7_9PEZI</name>
<evidence type="ECO:0000313" key="2">
    <source>
        <dbReference type="EMBL" id="KAK0702280.1"/>
    </source>
</evidence>
<dbReference type="Proteomes" id="UP001172102">
    <property type="component" value="Unassembled WGS sequence"/>
</dbReference>
<comment type="caution">
    <text evidence="2">The sequence shown here is derived from an EMBL/GenBank/DDBJ whole genome shotgun (WGS) entry which is preliminary data.</text>
</comment>
<organism evidence="2 3">
    <name type="scientific">Lasiosphaeris hirsuta</name>
    <dbReference type="NCBI Taxonomy" id="260670"/>
    <lineage>
        <taxon>Eukaryota</taxon>
        <taxon>Fungi</taxon>
        <taxon>Dikarya</taxon>
        <taxon>Ascomycota</taxon>
        <taxon>Pezizomycotina</taxon>
        <taxon>Sordariomycetes</taxon>
        <taxon>Sordariomycetidae</taxon>
        <taxon>Sordariales</taxon>
        <taxon>Lasiosphaeriaceae</taxon>
        <taxon>Lasiosphaeris</taxon>
    </lineage>
</organism>
<reference evidence="2" key="1">
    <citation type="submission" date="2023-06" db="EMBL/GenBank/DDBJ databases">
        <title>Genome-scale phylogeny and comparative genomics of the fungal order Sordariales.</title>
        <authorList>
            <consortium name="Lawrence Berkeley National Laboratory"/>
            <person name="Hensen N."/>
            <person name="Bonometti L."/>
            <person name="Westerberg I."/>
            <person name="Brannstrom I.O."/>
            <person name="Guillou S."/>
            <person name="Cros-Aarteil S."/>
            <person name="Calhoun S."/>
            <person name="Haridas S."/>
            <person name="Kuo A."/>
            <person name="Mondo S."/>
            <person name="Pangilinan J."/>
            <person name="Riley R."/>
            <person name="Labutti K."/>
            <person name="Andreopoulos B."/>
            <person name="Lipzen A."/>
            <person name="Chen C."/>
            <person name="Yanf M."/>
            <person name="Daum C."/>
            <person name="Ng V."/>
            <person name="Clum A."/>
            <person name="Steindorff A."/>
            <person name="Ohm R."/>
            <person name="Martin F."/>
            <person name="Silar P."/>
            <person name="Natvig D."/>
            <person name="Lalanne C."/>
            <person name="Gautier V."/>
            <person name="Ament-Velasquez S.L."/>
            <person name="Kruys A."/>
            <person name="Hutchinson M.I."/>
            <person name="Powell A.J."/>
            <person name="Barry K."/>
            <person name="Miller A.N."/>
            <person name="Grigoriev I.V."/>
            <person name="Debuchy R."/>
            <person name="Gladieux P."/>
            <person name="Thoren M.H."/>
            <person name="Johannesson H."/>
        </authorList>
    </citation>
    <scope>NUCLEOTIDE SEQUENCE</scope>
    <source>
        <strain evidence="2">SMH4607-1</strain>
    </source>
</reference>
<proteinExistence type="predicted"/>
<keyword evidence="3" id="KW-1185">Reference proteome</keyword>
<dbReference type="AlphaFoldDB" id="A0AA39ZRC7"/>
<feature type="compositionally biased region" description="Basic and acidic residues" evidence="1">
    <location>
        <begin position="1"/>
        <end position="15"/>
    </location>
</feature>
<dbReference type="EMBL" id="JAUKUA010000009">
    <property type="protein sequence ID" value="KAK0702280.1"/>
    <property type="molecule type" value="Genomic_DNA"/>
</dbReference>
<protein>
    <submittedName>
        <fullName evidence="2">Uncharacterized protein</fullName>
    </submittedName>
</protein>
<gene>
    <name evidence="2" type="ORF">B0H67DRAFT_595436</name>
</gene>
<feature type="region of interest" description="Disordered" evidence="1">
    <location>
        <begin position="1"/>
        <end position="45"/>
    </location>
</feature>
<accession>A0AA39ZRC7</accession>